<keyword evidence="1" id="KW-1133">Transmembrane helix</keyword>
<dbReference type="PANTHER" id="PTHR30590">
    <property type="entry name" value="INNER MEMBRANE PROTEIN"/>
    <property type="match status" value="1"/>
</dbReference>
<sequence length="400" mass="46873">MKRIRMADSLRGFSLLGIFLANLLIFQYGLSGKSYIEFYNLNTFNLGVFHFIKIFIEGSFMPIFTLLFGFSLDKLYQSMKHKSIKRPRVKLFRRAVFILIIGILHASFIWEGDILMGYGLSMLIVIPFISLNKGFFKWVTIIAVLLLIALLSFSFFDKSEVPENKHKQETYVENVKDIYQNGSYNEINNATDELEDPFFKQLKGIFGESIALIFLAVFVMEATFFGIGIYLSKSKWFEKDAKDFWSSKLFIYLIPISLVLKSSYLWIENKDLAENLTYVFGFLLAMGYVALFKYLYQKYNNHIIFRGFESLGKMSLTFYISQSVMGVLIFYGFGLGYFGKDTLIFSLITFIVLYIIQVMVALWYQKYLRYGPLEYILRVFTYLKFKPNKEKQLYSRTNKY</sequence>
<evidence type="ECO:0000313" key="3">
    <source>
        <dbReference type="EMBL" id="RMI85442.1"/>
    </source>
</evidence>
<feature type="transmembrane region" description="Helical" evidence="1">
    <location>
        <begin position="50"/>
        <end position="70"/>
    </location>
</feature>
<keyword evidence="1" id="KW-0812">Transmembrane</keyword>
<protein>
    <submittedName>
        <fullName evidence="3">DUF418 domain-containing protein</fullName>
    </submittedName>
</protein>
<feature type="transmembrane region" description="Helical" evidence="1">
    <location>
        <begin position="316"/>
        <end position="338"/>
    </location>
</feature>
<dbReference type="EMBL" id="RCVN01000005">
    <property type="protein sequence ID" value="RMI85442.1"/>
    <property type="molecule type" value="Genomic_DNA"/>
</dbReference>
<reference evidence="3 4" key="1">
    <citation type="submission" date="2018-10" db="EMBL/GenBank/DDBJ databases">
        <title>Staphylococcus pseudoxylosus sp. nov., isolated from bovine mastitis.</title>
        <authorList>
            <person name="Macfadyen A.C."/>
            <person name="Leroy S."/>
            <person name="Harrison E.M."/>
            <person name="Parkhill J."/>
            <person name="Holmes M.A."/>
            <person name="Paterson G.K."/>
        </authorList>
    </citation>
    <scope>NUCLEOTIDE SEQUENCE [LARGE SCALE GENOMIC DNA]</scope>
    <source>
        <strain evidence="3 4">S04009</strain>
    </source>
</reference>
<dbReference type="InterPro" id="IPR052529">
    <property type="entry name" value="Bact_Transport_Assoc"/>
</dbReference>
<comment type="caution">
    <text evidence="3">The sequence shown here is derived from an EMBL/GenBank/DDBJ whole genome shotgun (WGS) entry which is preliminary data.</text>
</comment>
<dbReference type="Proteomes" id="UP000269505">
    <property type="component" value="Unassembled WGS sequence"/>
</dbReference>
<dbReference type="InterPro" id="IPR007349">
    <property type="entry name" value="DUF418"/>
</dbReference>
<proteinExistence type="predicted"/>
<dbReference type="PANTHER" id="PTHR30590:SF3">
    <property type="entry name" value="HYPOTHETICAL MEMBRANE SPANNING PROTEIN"/>
    <property type="match status" value="1"/>
</dbReference>
<feature type="transmembrane region" description="Helical" evidence="1">
    <location>
        <begin position="249"/>
        <end position="267"/>
    </location>
</feature>
<feature type="transmembrane region" description="Helical" evidence="1">
    <location>
        <begin position="344"/>
        <end position="364"/>
    </location>
</feature>
<dbReference type="RefSeq" id="WP_122063689.1">
    <property type="nucleotide sequence ID" value="NZ_JAHCSS010000005.1"/>
</dbReference>
<feature type="transmembrane region" description="Helical" evidence="1">
    <location>
        <begin position="138"/>
        <end position="156"/>
    </location>
</feature>
<name>A0AAQ0MHN0_9STAP</name>
<feature type="transmembrane region" description="Helical" evidence="1">
    <location>
        <begin position="91"/>
        <end position="108"/>
    </location>
</feature>
<feature type="transmembrane region" description="Helical" evidence="1">
    <location>
        <begin position="12"/>
        <end position="30"/>
    </location>
</feature>
<feature type="transmembrane region" description="Helical" evidence="1">
    <location>
        <begin position="210"/>
        <end position="229"/>
    </location>
</feature>
<dbReference type="AlphaFoldDB" id="A0AAQ0MHN0"/>
<feature type="transmembrane region" description="Helical" evidence="1">
    <location>
        <begin position="114"/>
        <end position="131"/>
    </location>
</feature>
<keyword evidence="1" id="KW-0472">Membrane</keyword>
<feature type="transmembrane region" description="Helical" evidence="1">
    <location>
        <begin position="279"/>
        <end position="296"/>
    </location>
</feature>
<feature type="domain" description="DUF418" evidence="2">
    <location>
        <begin position="232"/>
        <end position="384"/>
    </location>
</feature>
<dbReference type="Pfam" id="PF04235">
    <property type="entry name" value="DUF418"/>
    <property type="match status" value="1"/>
</dbReference>
<keyword evidence="4" id="KW-1185">Reference proteome</keyword>
<gene>
    <name evidence="3" type="ORF">D9V42_05700</name>
</gene>
<evidence type="ECO:0000313" key="4">
    <source>
        <dbReference type="Proteomes" id="UP000269505"/>
    </source>
</evidence>
<accession>A0AAQ0MHN0</accession>
<evidence type="ECO:0000259" key="2">
    <source>
        <dbReference type="Pfam" id="PF04235"/>
    </source>
</evidence>
<organism evidence="3 4">
    <name type="scientific">Staphylococcus pseudoxylosus</name>
    <dbReference type="NCBI Taxonomy" id="2282419"/>
    <lineage>
        <taxon>Bacteria</taxon>
        <taxon>Bacillati</taxon>
        <taxon>Bacillota</taxon>
        <taxon>Bacilli</taxon>
        <taxon>Bacillales</taxon>
        <taxon>Staphylococcaceae</taxon>
        <taxon>Staphylococcus</taxon>
    </lineage>
</organism>
<evidence type="ECO:0000256" key="1">
    <source>
        <dbReference type="SAM" id="Phobius"/>
    </source>
</evidence>